<dbReference type="KEGG" id="maes:Ga0123461_0785"/>
<gene>
    <name evidence="2" type="ORF">Ga0123461_0785</name>
</gene>
<reference evidence="2 3" key="1">
    <citation type="submission" date="2016-12" db="EMBL/GenBank/DDBJ databases">
        <title>Isolation and genomic insights into novel planktonic Zetaproteobacteria from stratified waters of the Chesapeake Bay.</title>
        <authorList>
            <person name="McAllister S.M."/>
            <person name="Kato S."/>
            <person name="Chan C.S."/>
            <person name="Chiu B.K."/>
            <person name="Field E.K."/>
        </authorList>
    </citation>
    <scope>NUCLEOTIDE SEQUENCE [LARGE SCALE GENOMIC DNA]</scope>
    <source>
        <strain evidence="2 3">CP-5</strain>
    </source>
</reference>
<protein>
    <submittedName>
        <fullName evidence="2">Uncharacterized protein</fullName>
    </submittedName>
</protein>
<dbReference type="RefSeq" id="WP_100277126.1">
    <property type="nucleotide sequence ID" value="NZ_CP018799.1"/>
</dbReference>
<keyword evidence="3" id="KW-1185">Reference proteome</keyword>
<dbReference type="OrthoDB" id="5297196at2"/>
<proteinExistence type="predicted"/>
<dbReference type="EMBL" id="CP018799">
    <property type="protein sequence ID" value="ATX79205.1"/>
    <property type="molecule type" value="Genomic_DNA"/>
</dbReference>
<name>A0A2K8KWE6_MARES</name>
<dbReference type="AlphaFoldDB" id="A0A2K8KWE6"/>
<organism evidence="2 3">
    <name type="scientific">Mariprofundus aestuarium</name>
    <dbReference type="NCBI Taxonomy" id="1921086"/>
    <lineage>
        <taxon>Bacteria</taxon>
        <taxon>Pseudomonadati</taxon>
        <taxon>Pseudomonadota</taxon>
        <taxon>Candidatius Mariprofundia</taxon>
        <taxon>Mariprofundales</taxon>
        <taxon>Mariprofundaceae</taxon>
        <taxon>Mariprofundus</taxon>
    </lineage>
</organism>
<keyword evidence="1" id="KW-0812">Transmembrane</keyword>
<sequence length="65" mass="7433">MEKNTRVMDIIIFGTCLFIALLLFEYRAEVNSNVRWAVTIPLVVIGLFFGFRAANPDIVRGQKED</sequence>
<keyword evidence="1" id="KW-0472">Membrane</keyword>
<feature type="transmembrane region" description="Helical" evidence="1">
    <location>
        <begin position="7"/>
        <end position="24"/>
    </location>
</feature>
<feature type="transmembrane region" description="Helical" evidence="1">
    <location>
        <begin position="36"/>
        <end position="54"/>
    </location>
</feature>
<evidence type="ECO:0000256" key="1">
    <source>
        <dbReference type="SAM" id="Phobius"/>
    </source>
</evidence>
<evidence type="ECO:0000313" key="3">
    <source>
        <dbReference type="Proteomes" id="UP000231701"/>
    </source>
</evidence>
<accession>A0A2K8KWE6</accession>
<dbReference type="Proteomes" id="UP000231701">
    <property type="component" value="Chromosome"/>
</dbReference>
<evidence type="ECO:0000313" key="2">
    <source>
        <dbReference type="EMBL" id="ATX79205.1"/>
    </source>
</evidence>
<keyword evidence="1" id="KW-1133">Transmembrane helix</keyword>